<proteinExistence type="predicted"/>
<feature type="transmembrane region" description="Helical" evidence="1">
    <location>
        <begin position="47"/>
        <end position="65"/>
    </location>
</feature>
<evidence type="ECO:0000313" key="4">
    <source>
        <dbReference type="Proteomes" id="UP000182521"/>
    </source>
</evidence>
<protein>
    <submittedName>
        <fullName evidence="3">Dolichyl-phosphate-mannose-mannosyltransferase family protein</fullName>
    </submittedName>
</protein>
<feature type="transmembrane region" description="Helical" evidence="1">
    <location>
        <begin position="129"/>
        <end position="147"/>
    </location>
</feature>
<keyword evidence="3" id="KW-0328">Glycosyltransferase</keyword>
<dbReference type="KEGG" id="frc:KX01_656"/>
<feature type="transmembrane region" description="Helical" evidence="1">
    <location>
        <begin position="341"/>
        <end position="359"/>
    </location>
</feature>
<accession>A0A1J0KS18</accession>
<dbReference type="AlphaFoldDB" id="A0A1J0KS18"/>
<evidence type="ECO:0000313" key="3">
    <source>
        <dbReference type="EMBL" id="APC96537.1"/>
    </source>
</evidence>
<evidence type="ECO:0000259" key="2">
    <source>
        <dbReference type="Pfam" id="PF13231"/>
    </source>
</evidence>
<sequence>MNTSRKYLIIQLFGYLFIWAGMTSLFYNPSAIAMDVAENIAWSNHLSIMYDIHPGLGAFLIRTILFFTNNAILSAMLSTGLCMLISLIYIYKISRKYFSEEESTFITIITTCSGFYILQYFLMYNQNKILLPFWAITSYYFISVIENNKYKDWILLAIFTALGVYAKFQILLLSGIMFVYILCTFKKEYLFKIITAAIIFFIAITPAIIGIIQQNYTPILWIFKDANIISGDHKDLSILSKLLTGQLNNFLNFAYVSAPLIIIAIFIKIKKIKCDSYKFLLNLTHPLLVLWAYPLIFVFALQSYYGKIPDGWPLAIMSLCIPAIYKLFNLKQVNNINFKKLVITLLTLQFIVFATYNTAKYFNDIILYENIGDDLAKKADIFWDKYYDSSMTYVAGFYPYYLAAFSKSKPRFLRDPYLADKNSTILIAFGDCNPNNYKSLEPDFKILHNECSQITTVNKYHSVKTNVSFYVVKKIN</sequence>
<keyword evidence="1" id="KW-0812">Transmembrane</keyword>
<organism evidence="3 4">
    <name type="scientific">Francisella frigiditurris</name>
    <dbReference type="NCBI Taxonomy" id="1542390"/>
    <lineage>
        <taxon>Bacteria</taxon>
        <taxon>Pseudomonadati</taxon>
        <taxon>Pseudomonadota</taxon>
        <taxon>Gammaproteobacteria</taxon>
        <taxon>Thiotrichales</taxon>
        <taxon>Francisellaceae</taxon>
        <taxon>Francisella</taxon>
    </lineage>
</organism>
<feature type="transmembrane region" description="Helical" evidence="1">
    <location>
        <begin position="72"/>
        <end position="91"/>
    </location>
</feature>
<dbReference type="Pfam" id="PF13231">
    <property type="entry name" value="PMT_2"/>
    <property type="match status" value="1"/>
</dbReference>
<reference evidence="4" key="1">
    <citation type="submission" date="2014-10" db="EMBL/GenBank/DDBJ databases">
        <authorList>
            <person name="Kuske C.R."/>
            <person name="Challacombe J.F."/>
            <person name="Daligault H.E."/>
            <person name="Davenport K.W."/>
            <person name="Johnson S.L."/>
            <person name="Siddaramappa S."/>
            <person name="Petersen J.M."/>
        </authorList>
    </citation>
    <scope>NUCLEOTIDE SEQUENCE [LARGE SCALE GENOMIC DNA]</scope>
    <source>
        <strain evidence="4">CA97-1460</strain>
    </source>
</reference>
<keyword evidence="1" id="KW-1133">Transmembrane helix</keyword>
<feature type="transmembrane region" description="Helical" evidence="1">
    <location>
        <begin position="7"/>
        <end position="27"/>
    </location>
</feature>
<feature type="transmembrane region" description="Helical" evidence="1">
    <location>
        <begin position="103"/>
        <end position="122"/>
    </location>
</feature>
<dbReference type="RefSeq" id="WP_071663627.1">
    <property type="nucleotide sequence ID" value="NZ_CP009654.1"/>
</dbReference>
<keyword evidence="1" id="KW-0472">Membrane</keyword>
<gene>
    <name evidence="3" type="ORF">KX01_656</name>
</gene>
<dbReference type="InterPro" id="IPR038731">
    <property type="entry name" value="RgtA/B/C-like"/>
</dbReference>
<feature type="domain" description="Glycosyltransferase RgtA/B/C/D-like" evidence="2">
    <location>
        <begin position="53"/>
        <end position="202"/>
    </location>
</feature>
<dbReference type="STRING" id="1542390.KX01_656"/>
<keyword evidence="3" id="KW-0808">Transferase</keyword>
<keyword evidence="4" id="KW-1185">Reference proteome</keyword>
<dbReference type="GO" id="GO:0016757">
    <property type="term" value="F:glycosyltransferase activity"/>
    <property type="evidence" value="ECO:0007669"/>
    <property type="project" value="UniProtKB-KW"/>
</dbReference>
<feature type="transmembrane region" description="Helical" evidence="1">
    <location>
        <begin position="250"/>
        <end position="267"/>
    </location>
</feature>
<feature type="transmembrane region" description="Helical" evidence="1">
    <location>
        <begin position="189"/>
        <end position="212"/>
    </location>
</feature>
<feature type="transmembrane region" description="Helical" evidence="1">
    <location>
        <begin position="311"/>
        <end position="329"/>
    </location>
</feature>
<name>A0A1J0KS18_9GAMM</name>
<dbReference type="EMBL" id="CP009654">
    <property type="protein sequence ID" value="APC96537.1"/>
    <property type="molecule type" value="Genomic_DNA"/>
</dbReference>
<feature type="transmembrane region" description="Helical" evidence="1">
    <location>
        <begin position="153"/>
        <end position="182"/>
    </location>
</feature>
<evidence type="ECO:0000256" key="1">
    <source>
        <dbReference type="SAM" id="Phobius"/>
    </source>
</evidence>
<dbReference type="OrthoDB" id="108054at2"/>
<dbReference type="Proteomes" id="UP000182521">
    <property type="component" value="Chromosome"/>
</dbReference>
<feature type="transmembrane region" description="Helical" evidence="1">
    <location>
        <begin position="279"/>
        <end position="305"/>
    </location>
</feature>